<dbReference type="SMART" id="SM00530">
    <property type="entry name" value="HTH_XRE"/>
    <property type="match status" value="1"/>
</dbReference>
<dbReference type="CDD" id="cd00093">
    <property type="entry name" value="HTH_XRE"/>
    <property type="match status" value="1"/>
</dbReference>
<dbReference type="PROSITE" id="PS50943">
    <property type="entry name" value="HTH_CROC1"/>
    <property type="match status" value="1"/>
</dbReference>
<reference evidence="9" key="1">
    <citation type="submission" date="2020-08" db="EMBL/GenBank/DDBJ databases">
        <title>Genome public.</title>
        <authorList>
            <person name="Liu C."/>
            <person name="Sun Q."/>
        </authorList>
    </citation>
    <scope>NUCLEOTIDE SEQUENCE</scope>
    <source>
        <strain evidence="9">NSJ-53</strain>
    </source>
</reference>
<dbReference type="GO" id="GO:0016787">
    <property type="term" value="F:hydrolase activity"/>
    <property type="evidence" value="ECO:0007669"/>
    <property type="project" value="UniProtKB-KW"/>
</dbReference>
<dbReference type="GO" id="GO:0009432">
    <property type="term" value="P:SOS response"/>
    <property type="evidence" value="ECO:0007669"/>
    <property type="project" value="UniProtKB-KW"/>
</dbReference>
<dbReference type="Pfam" id="PF01381">
    <property type="entry name" value="HTH_3"/>
    <property type="match status" value="1"/>
</dbReference>
<keyword evidence="5" id="KW-0234">DNA repair</keyword>
<evidence type="ECO:0000313" key="9">
    <source>
        <dbReference type="EMBL" id="MBC8531780.1"/>
    </source>
</evidence>
<dbReference type="Proteomes" id="UP000623172">
    <property type="component" value="Unassembled WGS sequence"/>
</dbReference>
<evidence type="ECO:0000256" key="2">
    <source>
        <dbReference type="ARBA" id="ARBA00022763"/>
    </source>
</evidence>
<dbReference type="PRINTS" id="PR00726">
    <property type="entry name" value="LEXASERPTASE"/>
</dbReference>
<keyword evidence="10" id="KW-1185">Reference proteome</keyword>
<dbReference type="GO" id="GO:0006281">
    <property type="term" value="P:DNA repair"/>
    <property type="evidence" value="ECO:0007669"/>
    <property type="project" value="UniProtKB-KW"/>
</dbReference>
<dbReference type="RefSeq" id="WP_249316400.1">
    <property type="nucleotide sequence ID" value="NZ_JACRSR010000003.1"/>
</dbReference>
<evidence type="ECO:0000256" key="5">
    <source>
        <dbReference type="ARBA" id="ARBA00023204"/>
    </source>
</evidence>
<dbReference type="PANTHER" id="PTHR33516">
    <property type="entry name" value="LEXA REPRESSOR"/>
    <property type="match status" value="1"/>
</dbReference>
<sequence>MILGDIISDYRKDHNMNMQEFADRAGLSKAYISILERNYNPKSGKPPIPSLETIKAVAVVVGLDVNDVISALDSDQQVSLKPDATLPDNIMPLPKMRKVPLLGTIACGEPILAQENIEDEVDMPENVHADFCLRCKGESMIGARIQDGDIVYIHQQPDVENGEIAAVIIDDEATLKRVYKYPNKVVLQPENPQYAPLVYVGTELEAIRIIGKAVAFLSNVV</sequence>
<dbReference type="SUPFAM" id="SSF51306">
    <property type="entry name" value="LexA/Signal peptidase"/>
    <property type="match status" value="1"/>
</dbReference>
<organism evidence="9 10">
    <name type="scientific">Gehongia tenuis</name>
    <dbReference type="NCBI Taxonomy" id="2763655"/>
    <lineage>
        <taxon>Bacteria</taxon>
        <taxon>Bacillati</taxon>
        <taxon>Bacillota</taxon>
        <taxon>Clostridia</taxon>
        <taxon>Christensenellales</taxon>
        <taxon>Christensenellaceae</taxon>
        <taxon>Gehongia</taxon>
    </lineage>
</organism>
<dbReference type="CDD" id="cd06529">
    <property type="entry name" value="S24_LexA-like"/>
    <property type="match status" value="1"/>
</dbReference>
<proteinExistence type="inferred from homology"/>
<dbReference type="GO" id="GO:0006355">
    <property type="term" value="P:regulation of DNA-templated transcription"/>
    <property type="evidence" value="ECO:0007669"/>
    <property type="project" value="InterPro"/>
</dbReference>
<evidence type="ECO:0000313" key="10">
    <source>
        <dbReference type="Proteomes" id="UP000623172"/>
    </source>
</evidence>
<dbReference type="InterPro" id="IPR010982">
    <property type="entry name" value="Lambda_DNA-bd_dom_sf"/>
</dbReference>
<dbReference type="Gene3D" id="2.10.109.10">
    <property type="entry name" value="Umud Fragment, subunit A"/>
    <property type="match status" value="1"/>
</dbReference>
<dbReference type="InterPro" id="IPR050077">
    <property type="entry name" value="LexA_repressor"/>
</dbReference>
<evidence type="ECO:0000256" key="4">
    <source>
        <dbReference type="ARBA" id="ARBA00022813"/>
    </source>
</evidence>
<dbReference type="InterPro" id="IPR036286">
    <property type="entry name" value="LexA/Signal_pep-like_sf"/>
</dbReference>
<accession>A0A926D7H3</accession>
<dbReference type="AlphaFoldDB" id="A0A926D7H3"/>
<dbReference type="EMBL" id="JACRSR010000003">
    <property type="protein sequence ID" value="MBC8531780.1"/>
    <property type="molecule type" value="Genomic_DNA"/>
</dbReference>
<dbReference type="InterPro" id="IPR039418">
    <property type="entry name" value="LexA-like"/>
</dbReference>
<dbReference type="GO" id="GO:0003677">
    <property type="term" value="F:DNA binding"/>
    <property type="evidence" value="ECO:0007669"/>
    <property type="project" value="InterPro"/>
</dbReference>
<gene>
    <name evidence="9" type="ORF">H8696_07970</name>
</gene>
<evidence type="ECO:0000259" key="8">
    <source>
        <dbReference type="PROSITE" id="PS50943"/>
    </source>
</evidence>
<keyword evidence="2" id="KW-0227">DNA damage</keyword>
<protein>
    <submittedName>
        <fullName evidence="9">Helix-turn-helix domain-containing protein</fullName>
    </submittedName>
</protein>
<dbReference type="SUPFAM" id="SSF47413">
    <property type="entry name" value="lambda repressor-like DNA-binding domains"/>
    <property type="match status" value="1"/>
</dbReference>
<evidence type="ECO:0000256" key="7">
    <source>
        <dbReference type="RuleBase" id="RU003991"/>
    </source>
</evidence>
<dbReference type="InterPro" id="IPR006197">
    <property type="entry name" value="Peptidase_S24_LexA"/>
</dbReference>
<comment type="similarity">
    <text evidence="1 7">Belongs to the peptidase S24 family.</text>
</comment>
<dbReference type="InterPro" id="IPR015927">
    <property type="entry name" value="Peptidase_S24_S26A/B/C"/>
</dbReference>
<keyword evidence="6" id="KW-0742">SOS response</keyword>
<keyword evidence="4 7" id="KW-0068">Autocatalytic cleavage</keyword>
<evidence type="ECO:0000256" key="6">
    <source>
        <dbReference type="ARBA" id="ARBA00023236"/>
    </source>
</evidence>
<name>A0A926D7H3_9FIRM</name>
<comment type="caution">
    <text evidence="9">The sequence shown here is derived from an EMBL/GenBank/DDBJ whole genome shotgun (WGS) entry which is preliminary data.</text>
</comment>
<dbReference type="InterPro" id="IPR001387">
    <property type="entry name" value="Cro/C1-type_HTH"/>
</dbReference>
<evidence type="ECO:0000256" key="1">
    <source>
        <dbReference type="ARBA" id="ARBA00007484"/>
    </source>
</evidence>
<dbReference type="Gene3D" id="1.10.260.40">
    <property type="entry name" value="lambda repressor-like DNA-binding domains"/>
    <property type="match status" value="1"/>
</dbReference>
<keyword evidence="3 7" id="KW-0378">Hydrolase</keyword>
<feature type="domain" description="HTH cro/C1-type" evidence="8">
    <location>
        <begin position="7"/>
        <end position="68"/>
    </location>
</feature>
<dbReference type="Pfam" id="PF00717">
    <property type="entry name" value="Peptidase_S24"/>
    <property type="match status" value="1"/>
</dbReference>
<dbReference type="PANTHER" id="PTHR33516:SF2">
    <property type="entry name" value="LEXA REPRESSOR-RELATED"/>
    <property type="match status" value="1"/>
</dbReference>
<evidence type="ECO:0000256" key="3">
    <source>
        <dbReference type="ARBA" id="ARBA00022801"/>
    </source>
</evidence>